<keyword evidence="7" id="KW-1185">Reference proteome</keyword>
<dbReference type="InterPro" id="IPR020672">
    <property type="entry name" value="Ribose5P_isomerase_typA_subgr"/>
</dbReference>
<organism evidence="4 6">
    <name type="scientific">Legionella qingyii</name>
    <dbReference type="NCBI Taxonomy" id="2184757"/>
    <lineage>
        <taxon>Bacteria</taxon>
        <taxon>Pseudomonadati</taxon>
        <taxon>Pseudomonadota</taxon>
        <taxon>Gammaproteobacteria</taxon>
        <taxon>Legionellales</taxon>
        <taxon>Legionellaceae</taxon>
        <taxon>Legionella</taxon>
    </lineage>
</organism>
<dbReference type="EMBL" id="RZGX01000023">
    <property type="protein sequence ID" value="RUR20465.1"/>
    <property type="molecule type" value="Genomic_DNA"/>
</dbReference>
<dbReference type="InterPro" id="IPR004788">
    <property type="entry name" value="Ribose5P_isomerase_type_A"/>
</dbReference>
<dbReference type="Gene3D" id="3.30.70.260">
    <property type="match status" value="1"/>
</dbReference>
<dbReference type="EC" id="5.3.1.6" evidence="3"/>
<dbReference type="RefSeq" id="WP_110143616.1">
    <property type="nucleotide sequence ID" value="NZ_QHJG01000030.1"/>
</dbReference>
<dbReference type="Pfam" id="PF06026">
    <property type="entry name" value="Rib_5-P_isom_A"/>
    <property type="match status" value="1"/>
</dbReference>
<dbReference type="OrthoDB" id="5870696at2"/>
<dbReference type="PANTHER" id="PTHR11934">
    <property type="entry name" value="RIBOSE-5-PHOSPHATE ISOMERASE"/>
    <property type="match status" value="1"/>
</dbReference>
<dbReference type="Proteomes" id="UP000247152">
    <property type="component" value="Unassembled WGS sequence"/>
</dbReference>
<dbReference type="SUPFAM" id="SSF100950">
    <property type="entry name" value="NagB/RpiA/CoA transferase-like"/>
    <property type="match status" value="1"/>
</dbReference>
<name>A0A317U1F4_9GAMM</name>
<reference evidence="4 6" key="1">
    <citation type="submission" date="2018-05" db="EMBL/GenBank/DDBJ databases">
        <title>Legionella qingyii sp.nov., whole genome shotgun sequence.</title>
        <authorList>
            <person name="Wu H."/>
            <person name="Zhu Q."/>
            <person name="Hu C."/>
        </authorList>
    </citation>
    <scope>NUCLEOTIDE SEQUENCE [LARGE SCALE GENOMIC DNA]</scope>
    <source>
        <strain evidence="4 6">HEB18</strain>
    </source>
</reference>
<dbReference type="NCBIfam" id="TIGR00021">
    <property type="entry name" value="rpiA"/>
    <property type="match status" value="1"/>
</dbReference>
<comment type="caution">
    <text evidence="4">The sequence shown here is derived from an EMBL/GenBank/DDBJ whole genome shotgun (WGS) entry which is preliminary data.</text>
</comment>
<comment type="function">
    <text evidence="3">Catalyzes the reversible conversion of ribose-5-phosphate to ribulose 5-phosphate.</text>
</comment>
<dbReference type="GO" id="GO:0004751">
    <property type="term" value="F:ribose-5-phosphate isomerase activity"/>
    <property type="evidence" value="ECO:0007669"/>
    <property type="project" value="UniProtKB-UniRule"/>
</dbReference>
<feature type="binding site" evidence="3">
    <location>
        <begin position="92"/>
        <end position="95"/>
    </location>
    <ligand>
        <name>substrate</name>
    </ligand>
</feature>
<dbReference type="GO" id="GO:0006014">
    <property type="term" value="P:D-ribose metabolic process"/>
    <property type="evidence" value="ECO:0007669"/>
    <property type="project" value="TreeGrafter"/>
</dbReference>
<evidence type="ECO:0000256" key="1">
    <source>
        <dbReference type="ARBA" id="ARBA00001713"/>
    </source>
</evidence>
<evidence type="ECO:0000313" key="6">
    <source>
        <dbReference type="Proteomes" id="UP000247152"/>
    </source>
</evidence>
<dbReference type="NCBIfam" id="NF001924">
    <property type="entry name" value="PRK00702.1"/>
    <property type="match status" value="1"/>
</dbReference>
<accession>A0A317U1F4</accession>
<evidence type="ECO:0000313" key="5">
    <source>
        <dbReference type="EMBL" id="RUR20465.1"/>
    </source>
</evidence>
<dbReference type="EMBL" id="QHJG01000030">
    <property type="protein sequence ID" value="PWY54627.1"/>
    <property type="molecule type" value="Genomic_DNA"/>
</dbReference>
<comment type="subunit">
    <text evidence="3">Homodimer.</text>
</comment>
<dbReference type="InterPro" id="IPR037171">
    <property type="entry name" value="NagB/RpiA_transferase-like"/>
</dbReference>
<reference evidence="5 7" key="2">
    <citation type="submission" date="2018-12" db="EMBL/GenBank/DDBJ databases">
        <title>Legionella sp,whole genome shotgun sequence.</title>
        <authorList>
            <person name="Wu H."/>
        </authorList>
    </citation>
    <scope>NUCLEOTIDE SEQUENCE [LARGE SCALE GENOMIC DNA]</scope>
    <source>
        <strain evidence="7">km489</strain>
        <strain evidence="5">Km489</strain>
    </source>
</reference>
<comment type="similarity">
    <text evidence="3">Belongs to the ribose 5-phosphate isomerase family.</text>
</comment>
<dbReference type="HAMAP" id="MF_00170">
    <property type="entry name" value="Rib_5P_isom_A"/>
    <property type="match status" value="1"/>
</dbReference>
<protein>
    <recommendedName>
        <fullName evidence="3">Ribose-5-phosphate isomerase A</fullName>
        <ecNumber evidence="3">5.3.1.6</ecNumber>
    </recommendedName>
    <alternativeName>
        <fullName evidence="3">Phosphoriboisomerase A</fullName>
        <shortName evidence="3">PRI</shortName>
    </alternativeName>
</protein>
<feature type="active site" description="Proton acceptor" evidence="3">
    <location>
        <position position="101"/>
    </location>
</feature>
<dbReference type="SUPFAM" id="SSF75445">
    <property type="entry name" value="D-ribose-5-phosphate isomerase (RpiA), lid domain"/>
    <property type="match status" value="1"/>
</dbReference>
<gene>
    <name evidence="3 5" type="primary">rpiA</name>
    <name evidence="4" type="ORF">DGG96_15840</name>
    <name evidence="5" type="ORF">ELY20_14475</name>
</gene>
<comment type="catalytic activity">
    <reaction evidence="1 3">
        <text>aldehydo-D-ribose 5-phosphate = D-ribulose 5-phosphate</text>
        <dbReference type="Rhea" id="RHEA:14657"/>
        <dbReference type="ChEBI" id="CHEBI:58121"/>
        <dbReference type="ChEBI" id="CHEBI:58273"/>
        <dbReference type="EC" id="5.3.1.6"/>
    </reaction>
</comment>
<dbReference type="FunFam" id="3.40.50.1360:FF:000001">
    <property type="entry name" value="Ribose-5-phosphate isomerase A"/>
    <property type="match status" value="1"/>
</dbReference>
<keyword evidence="2 3" id="KW-0413">Isomerase</keyword>
<evidence type="ECO:0000256" key="3">
    <source>
        <dbReference type="HAMAP-Rule" id="MF_00170"/>
    </source>
</evidence>
<evidence type="ECO:0000256" key="2">
    <source>
        <dbReference type="ARBA" id="ARBA00023235"/>
    </source>
</evidence>
<dbReference type="GO" id="GO:0005829">
    <property type="term" value="C:cytosol"/>
    <property type="evidence" value="ECO:0007669"/>
    <property type="project" value="TreeGrafter"/>
</dbReference>
<comment type="pathway">
    <text evidence="3">Carbohydrate degradation; pentose phosphate pathway; D-ribose 5-phosphate from D-ribulose 5-phosphate (non-oxidative stage): step 1/1.</text>
</comment>
<dbReference type="AlphaFoldDB" id="A0A317U1F4"/>
<dbReference type="GO" id="GO:0009052">
    <property type="term" value="P:pentose-phosphate shunt, non-oxidative branch"/>
    <property type="evidence" value="ECO:0007669"/>
    <property type="project" value="UniProtKB-UniRule"/>
</dbReference>
<dbReference type="FunFam" id="3.30.70.260:FF:000004">
    <property type="entry name" value="Ribose-5-phosphate isomerase A"/>
    <property type="match status" value="1"/>
</dbReference>
<feature type="binding site" evidence="3">
    <location>
        <position position="119"/>
    </location>
    <ligand>
        <name>substrate</name>
    </ligand>
</feature>
<evidence type="ECO:0000313" key="4">
    <source>
        <dbReference type="EMBL" id="PWY54627.1"/>
    </source>
</evidence>
<dbReference type="UniPathway" id="UPA00115">
    <property type="reaction ID" value="UER00412"/>
</dbReference>
<sequence length="216" mass="23478">MSELKINAAKAALQYIEDDMVVGVGTGSTVNFFIKELATIKHRIDACVSSSKATEALLRKEGIPVIDLNSVQDLPIYIDGADEVTEHGEMIKGGGGAHTREKIVAQVAEKFICIVDNSKLVKHLGNFPVAVEVIPLARSMVARQLVQLGGDPEYREGFVTDNGNIILDVFNLTINEPMDMEDRINRITGVVENGIFAHRVADIILLASPDGVKQIK</sequence>
<feature type="binding site" evidence="3">
    <location>
        <begin position="79"/>
        <end position="82"/>
    </location>
    <ligand>
        <name>substrate</name>
    </ligand>
</feature>
<dbReference type="Proteomes" id="UP000287374">
    <property type="component" value="Unassembled WGS sequence"/>
</dbReference>
<dbReference type="PANTHER" id="PTHR11934:SF0">
    <property type="entry name" value="RIBOSE-5-PHOSPHATE ISOMERASE"/>
    <property type="match status" value="1"/>
</dbReference>
<feature type="binding site" evidence="3">
    <location>
        <begin position="26"/>
        <end position="29"/>
    </location>
    <ligand>
        <name>substrate</name>
    </ligand>
</feature>
<proteinExistence type="inferred from homology"/>
<evidence type="ECO:0000313" key="7">
    <source>
        <dbReference type="Proteomes" id="UP000287374"/>
    </source>
</evidence>
<dbReference type="CDD" id="cd01398">
    <property type="entry name" value="RPI_A"/>
    <property type="match status" value="1"/>
</dbReference>
<dbReference type="Gene3D" id="3.40.50.1360">
    <property type="match status" value="1"/>
</dbReference>